<keyword evidence="7" id="KW-0511">Multifunctional enzyme</keyword>
<dbReference type="GO" id="GO:0005829">
    <property type="term" value="C:cytosol"/>
    <property type="evidence" value="ECO:0007669"/>
    <property type="project" value="TreeGrafter"/>
</dbReference>
<dbReference type="PANTHER" id="PTHR11692:SF0">
    <property type="entry name" value="BIFUNCTIONAL PURINE BIOSYNTHESIS PROTEIN ATIC"/>
    <property type="match status" value="1"/>
</dbReference>
<comment type="pathway">
    <text evidence="2">Purine metabolism; IMP biosynthesis via de novo pathway; 5-formamido-1-(5-phospho-D-ribosyl)imidazole-4-carboxamide from 5-amino-1-(5-phospho-D-ribosyl)imidazole-4-carboxamide (10-formyl THF route): step 1/1.</text>
</comment>
<dbReference type="AlphaFoldDB" id="A0A381Z3T1"/>
<evidence type="ECO:0000256" key="7">
    <source>
        <dbReference type="ARBA" id="ARBA00023268"/>
    </source>
</evidence>
<dbReference type="Pfam" id="PF02142">
    <property type="entry name" value="MGS"/>
    <property type="match status" value="1"/>
</dbReference>
<dbReference type="InterPro" id="IPR016193">
    <property type="entry name" value="Cytidine_deaminase-like"/>
</dbReference>
<dbReference type="Gene3D" id="3.40.140.20">
    <property type="match status" value="1"/>
</dbReference>
<keyword evidence="4" id="KW-0808">Transferase</keyword>
<feature type="non-terminal residue" evidence="9">
    <location>
        <position position="403"/>
    </location>
</feature>
<sequence>MKSVKRALISVSDKTGVLEFAQKLHGLGIEILSTGGTSALLTKHGVPVKQVSDYTGFPEMMDGRIKTLHPKVHGGILGRRDVEGHRQSMKEHNIDPIDLVVINLYPFENTIAKEDCLLADAIENIDIGGPAMIRSAAKNFDDVAVVVSSTDYSIILEEIEGSGGIVSRKTRMRLSRDAYAHTARYDSLISRYLSDQLEDKEDFAPIFLLPFEKIQGLRYGENPHQLAAFYRDPDANSKDIVSAQKIQGKELSFNNIIDLEAAWQLAKDFKSGSAVIIKHTNPSGIAVGDKQLEIFIKARETDPVSAFGGIIGFNRKVGADTAEEILKNFVEAVIAPDYDKEALKLFSGKKNIRIMKMLEETSVVERRVFDLKRVGGGLLVQDKDIISHDPATLKVVSKKQPDS</sequence>
<dbReference type="Gene3D" id="3.40.50.1380">
    <property type="entry name" value="Methylglyoxal synthase-like domain"/>
    <property type="match status" value="1"/>
</dbReference>
<keyword evidence="6" id="KW-0378">Hydrolase</keyword>
<dbReference type="FunFam" id="3.40.50.1380:FF:000001">
    <property type="entry name" value="Bifunctional purine biosynthesis protein PurH"/>
    <property type="match status" value="1"/>
</dbReference>
<dbReference type="SMART" id="SM00798">
    <property type="entry name" value="AICARFT_IMPCHas"/>
    <property type="match status" value="1"/>
</dbReference>
<comment type="similarity">
    <text evidence="3">Belongs to the PurH family.</text>
</comment>
<gene>
    <name evidence="9" type="ORF">METZ01_LOCUS136648</name>
</gene>
<dbReference type="CDD" id="cd01421">
    <property type="entry name" value="IMPCH"/>
    <property type="match status" value="1"/>
</dbReference>
<dbReference type="SUPFAM" id="SSF53927">
    <property type="entry name" value="Cytidine deaminase-like"/>
    <property type="match status" value="1"/>
</dbReference>
<name>A0A381Z3T1_9ZZZZ</name>
<reference evidence="9" key="1">
    <citation type="submission" date="2018-05" db="EMBL/GenBank/DDBJ databases">
        <authorList>
            <person name="Lanie J.A."/>
            <person name="Ng W.-L."/>
            <person name="Kazmierczak K.M."/>
            <person name="Andrzejewski T.M."/>
            <person name="Davidsen T.M."/>
            <person name="Wayne K.J."/>
            <person name="Tettelin H."/>
            <person name="Glass J.I."/>
            <person name="Rusch D."/>
            <person name="Podicherti R."/>
            <person name="Tsui H.-C.T."/>
            <person name="Winkler M.E."/>
        </authorList>
    </citation>
    <scope>NUCLEOTIDE SEQUENCE</scope>
</reference>
<evidence type="ECO:0000256" key="5">
    <source>
        <dbReference type="ARBA" id="ARBA00022755"/>
    </source>
</evidence>
<dbReference type="NCBIfam" id="NF002049">
    <property type="entry name" value="PRK00881.1"/>
    <property type="match status" value="1"/>
</dbReference>
<dbReference type="GO" id="GO:0004643">
    <property type="term" value="F:phosphoribosylaminoimidazolecarboxamide formyltransferase activity"/>
    <property type="evidence" value="ECO:0007669"/>
    <property type="project" value="InterPro"/>
</dbReference>
<organism evidence="9">
    <name type="scientific">marine metagenome</name>
    <dbReference type="NCBI Taxonomy" id="408172"/>
    <lineage>
        <taxon>unclassified sequences</taxon>
        <taxon>metagenomes</taxon>
        <taxon>ecological metagenomes</taxon>
    </lineage>
</organism>
<dbReference type="PANTHER" id="PTHR11692">
    <property type="entry name" value="BIFUNCTIONAL PURINE BIOSYNTHESIS PROTEIN PURH"/>
    <property type="match status" value="1"/>
</dbReference>
<dbReference type="PROSITE" id="PS51855">
    <property type="entry name" value="MGS"/>
    <property type="match status" value="1"/>
</dbReference>
<evidence type="ECO:0000256" key="2">
    <source>
        <dbReference type="ARBA" id="ARBA00004954"/>
    </source>
</evidence>
<keyword evidence="5" id="KW-0658">Purine biosynthesis</keyword>
<dbReference type="InterPro" id="IPR002695">
    <property type="entry name" value="PurH-like"/>
</dbReference>
<dbReference type="SUPFAM" id="SSF52335">
    <property type="entry name" value="Methylglyoxal synthase-like"/>
    <property type="match status" value="1"/>
</dbReference>
<dbReference type="InterPro" id="IPR011607">
    <property type="entry name" value="MGS-like_dom"/>
</dbReference>
<protein>
    <recommendedName>
        <fullName evidence="8">MGS-like domain-containing protein</fullName>
    </recommendedName>
</protein>
<dbReference type="GO" id="GO:0003937">
    <property type="term" value="F:IMP cyclohydrolase activity"/>
    <property type="evidence" value="ECO:0007669"/>
    <property type="project" value="InterPro"/>
</dbReference>
<dbReference type="Pfam" id="PF01808">
    <property type="entry name" value="AICARFT_IMPCHas"/>
    <property type="match status" value="1"/>
</dbReference>
<evidence type="ECO:0000256" key="3">
    <source>
        <dbReference type="ARBA" id="ARBA00007667"/>
    </source>
</evidence>
<dbReference type="InterPro" id="IPR036914">
    <property type="entry name" value="MGS-like_dom_sf"/>
</dbReference>
<evidence type="ECO:0000256" key="6">
    <source>
        <dbReference type="ARBA" id="ARBA00022801"/>
    </source>
</evidence>
<dbReference type="SMART" id="SM00851">
    <property type="entry name" value="MGS"/>
    <property type="match status" value="1"/>
</dbReference>
<evidence type="ECO:0000313" key="9">
    <source>
        <dbReference type="EMBL" id="SVA83794.1"/>
    </source>
</evidence>
<comment type="pathway">
    <text evidence="1">Purine metabolism; IMP biosynthesis via de novo pathway; IMP from 5-formamido-1-(5-phospho-D-ribosyl)imidazole-4-carboxamide: step 1/1.</text>
</comment>
<evidence type="ECO:0000256" key="1">
    <source>
        <dbReference type="ARBA" id="ARBA00004844"/>
    </source>
</evidence>
<evidence type="ECO:0000256" key="4">
    <source>
        <dbReference type="ARBA" id="ARBA00022679"/>
    </source>
</evidence>
<feature type="domain" description="MGS-like" evidence="8">
    <location>
        <begin position="1"/>
        <end position="147"/>
    </location>
</feature>
<proteinExistence type="inferred from homology"/>
<dbReference type="GO" id="GO:0006189">
    <property type="term" value="P:'de novo' IMP biosynthetic process"/>
    <property type="evidence" value="ECO:0007669"/>
    <property type="project" value="UniProtKB-UniPathway"/>
</dbReference>
<dbReference type="UniPathway" id="UPA00074">
    <property type="reaction ID" value="UER00133"/>
</dbReference>
<evidence type="ECO:0000259" key="8">
    <source>
        <dbReference type="PROSITE" id="PS51855"/>
    </source>
</evidence>
<accession>A0A381Z3T1</accession>
<dbReference type="InterPro" id="IPR024051">
    <property type="entry name" value="AICAR_Tfase_dup_dom_sf"/>
</dbReference>
<dbReference type="EMBL" id="UINC01019809">
    <property type="protein sequence ID" value="SVA83794.1"/>
    <property type="molecule type" value="Genomic_DNA"/>
</dbReference>